<evidence type="ECO:0000256" key="8">
    <source>
        <dbReference type="ARBA" id="ARBA00022679"/>
    </source>
</evidence>
<proteinExistence type="inferred from homology"/>
<dbReference type="FunFam" id="3.90.1170.20:FF:000001">
    <property type="entry name" value="Nicotinate-nucleotide diphosphorylase (Carboxylating)"/>
    <property type="match status" value="1"/>
</dbReference>
<organism evidence="15 18">
    <name type="scientific">Methylopila capsulata</name>
    <dbReference type="NCBI Taxonomy" id="61654"/>
    <lineage>
        <taxon>Bacteria</taxon>
        <taxon>Pseudomonadati</taxon>
        <taxon>Pseudomonadota</taxon>
        <taxon>Alphaproteobacteria</taxon>
        <taxon>Hyphomicrobiales</taxon>
        <taxon>Methylopilaceae</taxon>
        <taxon>Methylopila</taxon>
    </lineage>
</organism>
<dbReference type="GO" id="GO:0005737">
    <property type="term" value="C:cytoplasm"/>
    <property type="evidence" value="ECO:0007669"/>
    <property type="project" value="TreeGrafter"/>
</dbReference>
<dbReference type="Gene3D" id="3.90.1170.20">
    <property type="entry name" value="Quinolinate phosphoribosyl transferase, N-terminal domain"/>
    <property type="match status" value="1"/>
</dbReference>
<evidence type="ECO:0000313" key="18">
    <source>
        <dbReference type="Proteomes" id="UP001143400"/>
    </source>
</evidence>
<dbReference type="EC" id="2.4.2.19" evidence="5"/>
<comment type="subunit">
    <text evidence="4">Hexamer formed by 3 homodimers.</text>
</comment>
<evidence type="ECO:0000259" key="14">
    <source>
        <dbReference type="Pfam" id="PF02749"/>
    </source>
</evidence>
<gene>
    <name evidence="15" type="ORF">GCM10008170_16480</name>
    <name evidence="16" type="ORF">JOD31_000548</name>
</gene>
<evidence type="ECO:0000256" key="5">
    <source>
        <dbReference type="ARBA" id="ARBA00011944"/>
    </source>
</evidence>
<dbReference type="SUPFAM" id="SSF51690">
    <property type="entry name" value="Nicotinate/Quinolinate PRTase C-terminal domain-like"/>
    <property type="match status" value="1"/>
</dbReference>
<dbReference type="EMBL" id="JAFBCY010000001">
    <property type="protein sequence ID" value="MBM7850336.1"/>
    <property type="molecule type" value="Genomic_DNA"/>
</dbReference>
<evidence type="ECO:0000256" key="9">
    <source>
        <dbReference type="ARBA" id="ARBA00033102"/>
    </source>
</evidence>
<dbReference type="NCBIfam" id="TIGR00078">
    <property type="entry name" value="nadC"/>
    <property type="match status" value="1"/>
</dbReference>
<dbReference type="GO" id="GO:0004514">
    <property type="term" value="F:nicotinate-nucleotide diphosphorylase (carboxylating) activity"/>
    <property type="evidence" value="ECO:0007669"/>
    <property type="project" value="UniProtKB-EC"/>
</dbReference>
<keyword evidence="7 12" id="KW-0328">Glycosyltransferase</keyword>
<dbReference type="FunFam" id="3.20.20.70:FF:000030">
    <property type="entry name" value="Nicotinate-nucleotide pyrophosphorylase, carboxylating"/>
    <property type="match status" value="1"/>
</dbReference>
<dbReference type="Pfam" id="PF02749">
    <property type="entry name" value="QRPTase_N"/>
    <property type="match status" value="1"/>
</dbReference>
<dbReference type="InterPro" id="IPR022412">
    <property type="entry name" value="Quinolinate_PRibosylTrfase_N"/>
</dbReference>
<dbReference type="InterPro" id="IPR037128">
    <property type="entry name" value="Quinolinate_PRibosylTase_N_sf"/>
</dbReference>
<keyword evidence="17" id="KW-1185">Reference proteome</keyword>
<evidence type="ECO:0000256" key="7">
    <source>
        <dbReference type="ARBA" id="ARBA00022676"/>
    </source>
</evidence>
<dbReference type="InterPro" id="IPR002638">
    <property type="entry name" value="Quinolinate_PRibosylTrfase_C"/>
</dbReference>
<comment type="pathway">
    <text evidence="2">Cofactor biosynthesis; NAD(+) biosynthesis; nicotinate D-ribonucleotide from quinolinate: step 1/1.</text>
</comment>
<dbReference type="CDD" id="cd01572">
    <property type="entry name" value="QPRTase"/>
    <property type="match status" value="1"/>
</dbReference>
<evidence type="ECO:0000259" key="13">
    <source>
        <dbReference type="Pfam" id="PF01729"/>
    </source>
</evidence>
<evidence type="ECO:0000256" key="1">
    <source>
        <dbReference type="ARBA" id="ARBA00003237"/>
    </source>
</evidence>
<feature type="domain" description="Quinolinate phosphoribosyl transferase N-terminal" evidence="14">
    <location>
        <begin position="32"/>
        <end position="117"/>
    </location>
</feature>
<name>A0A9W6IUM3_9HYPH</name>
<sequence>MNARPPLGGLDPIAVRRAVEATLAEDLGRAGDITTAATIPASATARLVIAARQPGRLAGLQLAQAAFAALDPSIAFAAELVDGAALSPGMVIARIEGPARPALSAERTALNFLGRLSGVATATAVYADLIAHTKAKICCTRKTTPGLRVFEKYAVRCGGGANHRFGLDDAILIKDNHIAVAGSIEAALDGAKAYIGHLVKIEIEVDTLDQLDRVIAHGGADVVLLDNMGPDTLREAVARIGGRMAAEASGNVSLETVAAIAETGVDLISVGRITHSAPTLDLGLDVAVG</sequence>
<dbReference type="RefSeq" id="WP_204948776.1">
    <property type="nucleotide sequence ID" value="NZ_BSFF01000002.1"/>
</dbReference>
<evidence type="ECO:0000313" key="17">
    <source>
        <dbReference type="Proteomes" id="UP000758856"/>
    </source>
</evidence>
<dbReference type="GO" id="GO:0034213">
    <property type="term" value="P:quinolinate catabolic process"/>
    <property type="evidence" value="ECO:0007669"/>
    <property type="project" value="TreeGrafter"/>
</dbReference>
<dbReference type="GO" id="GO:0009435">
    <property type="term" value="P:NAD+ biosynthetic process"/>
    <property type="evidence" value="ECO:0007669"/>
    <property type="project" value="InterPro"/>
</dbReference>
<reference evidence="15" key="1">
    <citation type="journal article" date="2014" name="Int. J. Syst. Evol. Microbiol.">
        <title>Complete genome sequence of Corynebacterium casei LMG S-19264T (=DSM 44701T), isolated from a smear-ripened cheese.</title>
        <authorList>
            <consortium name="US DOE Joint Genome Institute (JGI-PGF)"/>
            <person name="Walter F."/>
            <person name="Albersmeier A."/>
            <person name="Kalinowski J."/>
            <person name="Ruckert C."/>
        </authorList>
    </citation>
    <scope>NUCLEOTIDE SEQUENCE</scope>
    <source>
        <strain evidence="15">VKM B-1606</strain>
    </source>
</reference>
<evidence type="ECO:0000256" key="6">
    <source>
        <dbReference type="ARBA" id="ARBA00022642"/>
    </source>
</evidence>
<evidence type="ECO:0000313" key="15">
    <source>
        <dbReference type="EMBL" id="GLK55629.1"/>
    </source>
</evidence>
<evidence type="ECO:0000256" key="10">
    <source>
        <dbReference type="ARBA" id="ARBA00047445"/>
    </source>
</evidence>
<dbReference type="EMBL" id="BSFF01000002">
    <property type="protein sequence ID" value="GLK55629.1"/>
    <property type="molecule type" value="Genomic_DNA"/>
</dbReference>
<evidence type="ECO:0000256" key="3">
    <source>
        <dbReference type="ARBA" id="ARBA00009400"/>
    </source>
</evidence>
<evidence type="ECO:0000256" key="11">
    <source>
        <dbReference type="ARBA" id="ARBA00069173"/>
    </source>
</evidence>
<dbReference type="InterPro" id="IPR013785">
    <property type="entry name" value="Aldolase_TIM"/>
</dbReference>
<dbReference type="SUPFAM" id="SSF54675">
    <property type="entry name" value="Nicotinate/Quinolinate PRTase N-terminal domain-like"/>
    <property type="match status" value="1"/>
</dbReference>
<comment type="similarity">
    <text evidence="3 12">Belongs to the NadC/ModD family.</text>
</comment>
<dbReference type="AlphaFoldDB" id="A0A9W6IUM3"/>
<dbReference type="PANTHER" id="PTHR32179:SF3">
    <property type="entry name" value="NICOTINATE-NUCLEOTIDE PYROPHOSPHORYLASE [CARBOXYLATING]"/>
    <property type="match status" value="1"/>
</dbReference>
<dbReference type="Proteomes" id="UP001143400">
    <property type="component" value="Unassembled WGS sequence"/>
</dbReference>
<comment type="catalytic activity">
    <reaction evidence="10">
        <text>nicotinate beta-D-ribonucleotide + CO2 + diphosphate = quinolinate + 5-phospho-alpha-D-ribose 1-diphosphate + 2 H(+)</text>
        <dbReference type="Rhea" id="RHEA:12733"/>
        <dbReference type="ChEBI" id="CHEBI:15378"/>
        <dbReference type="ChEBI" id="CHEBI:16526"/>
        <dbReference type="ChEBI" id="CHEBI:29959"/>
        <dbReference type="ChEBI" id="CHEBI:33019"/>
        <dbReference type="ChEBI" id="CHEBI:57502"/>
        <dbReference type="ChEBI" id="CHEBI:58017"/>
        <dbReference type="EC" id="2.4.2.19"/>
    </reaction>
</comment>
<dbReference type="Proteomes" id="UP000758856">
    <property type="component" value="Unassembled WGS sequence"/>
</dbReference>
<accession>A0A9W6IUM3</accession>
<comment type="function">
    <text evidence="1">Involved in the catabolism of quinolinic acid (QA).</text>
</comment>
<dbReference type="InterPro" id="IPR027277">
    <property type="entry name" value="NadC/ModD"/>
</dbReference>
<reference evidence="16 17" key="2">
    <citation type="submission" date="2021-01" db="EMBL/GenBank/DDBJ databases">
        <title>Genomic Encyclopedia of Type Strains, Phase IV (KMG-IV): sequencing the most valuable type-strain genomes for metagenomic binning, comparative biology and taxonomic classification.</title>
        <authorList>
            <person name="Goeker M."/>
        </authorList>
    </citation>
    <scope>NUCLEOTIDE SEQUENCE [LARGE SCALE GENOMIC DNA]</scope>
    <source>
        <strain evidence="16 17">DSM 6130</strain>
    </source>
</reference>
<dbReference type="PIRSF" id="PIRSF006250">
    <property type="entry name" value="NadC_ModD"/>
    <property type="match status" value="1"/>
</dbReference>
<evidence type="ECO:0000256" key="12">
    <source>
        <dbReference type="PIRNR" id="PIRNR006250"/>
    </source>
</evidence>
<dbReference type="InterPro" id="IPR004393">
    <property type="entry name" value="NadC"/>
</dbReference>
<dbReference type="Gene3D" id="3.20.20.70">
    <property type="entry name" value="Aldolase class I"/>
    <property type="match status" value="1"/>
</dbReference>
<keyword evidence="6" id="KW-0662">Pyridine nucleotide biosynthesis</keyword>
<evidence type="ECO:0000256" key="4">
    <source>
        <dbReference type="ARBA" id="ARBA00011218"/>
    </source>
</evidence>
<feature type="domain" description="Quinolinate phosphoribosyl transferase C-terminal" evidence="13">
    <location>
        <begin position="119"/>
        <end position="285"/>
    </location>
</feature>
<keyword evidence="8 12" id="KW-0808">Transferase</keyword>
<comment type="caution">
    <text evidence="15">The sequence shown here is derived from an EMBL/GenBank/DDBJ whole genome shotgun (WGS) entry which is preliminary data.</text>
</comment>
<dbReference type="Pfam" id="PF01729">
    <property type="entry name" value="QRPTase_C"/>
    <property type="match status" value="1"/>
</dbReference>
<reference evidence="15" key="3">
    <citation type="submission" date="2023-01" db="EMBL/GenBank/DDBJ databases">
        <authorList>
            <person name="Sun Q."/>
            <person name="Evtushenko L."/>
        </authorList>
    </citation>
    <scope>NUCLEOTIDE SEQUENCE</scope>
    <source>
        <strain evidence="15">VKM B-1606</strain>
    </source>
</reference>
<evidence type="ECO:0000313" key="16">
    <source>
        <dbReference type="EMBL" id="MBM7850336.1"/>
    </source>
</evidence>
<dbReference type="PANTHER" id="PTHR32179">
    <property type="entry name" value="NICOTINATE-NUCLEOTIDE PYROPHOSPHORYLASE [CARBOXYLATING]"/>
    <property type="match status" value="1"/>
</dbReference>
<protein>
    <recommendedName>
        <fullName evidence="11">Probable nicotinate-nucleotide pyrophosphorylase [carboxylating]</fullName>
        <ecNumber evidence="5">2.4.2.19</ecNumber>
    </recommendedName>
    <alternativeName>
        <fullName evidence="9">Quinolinate phosphoribosyltransferase [decarboxylating]</fullName>
    </alternativeName>
</protein>
<evidence type="ECO:0000256" key="2">
    <source>
        <dbReference type="ARBA" id="ARBA00004893"/>
    </source>
</evidence>
<dbReference type="InterPro" id="IPR036068">
    <property type="entry name" value="Nicotinate_pribotase-like_C"/>
</dbReference>